<dbReference type="EMBL" id="SNYM01000004">
    <property type="protein sequence ID" value="TDQ49503.1"/>
    <property type="molecule type" value="Genomic_DNA"/>
</dbReference>
<gene>
    <name evidence="2" type="ORF">EV696_104209</name>
</gene>
<dbReference type="SUPFAM" id="SSF52980">
    <property type="entry name" value="Restriction endonuclease-like"/>
    <property type="match status" value="1"/>
</dbReference>
<dbReference type="OrthoDB" id="9798754at2"/>
<keyword evidence="2" id="KW-0255">Endonuclease</keyword>
<dbReference type="PANTHER" id="PTHR38590:SF1">
    <property type="entry name" value="BLL0828 PROTEIN"/>
    <property type="match status" value="1"/>
</dbReference>
<comment type="caution">
    <text evidence="2">The sequence shown here is derived from an EMBL/GenBank/DDBJ whole genome shotgun (WGS) entry which is preliminary data.</text>
</comment>
<organism evidence="2 3">
    <name type="scientific">Permianibacter aggregans</name>
    <dbReference type="NCBI Taxonomy" id="1510150"/>
    <lineage>
        <taxon>Bacteria</taxon>
        <taxon>Pseudomonadati</taxon>
        <taxon>Pseudomonadota</taxon>
        <taxon>Gammaproteobacteria</taxon>
        <taxon>Pseudomonadales</taxon>
        <taxon>Pseudomonadaceae</taxon>
        <taxon>Permianibacter</taxon>
    </lineage>
</organism>
<dbReference type="RefSeq" id="WP_133589150.1">
    <property type="nucleotide sequence ID" value="NZ_CP037953.1"/>
</dbReference>
<reference evidence="2 3" key="1">
    <citation type="submission" date="2019-03" db="EMBL/GenBank/DDBJ databases">
        <title>Genomic Encyclopedia of Type Strains, Phase IV (KMG-IV): sequencing the most valuable type-strain genomes for metagenomic binning, comparative biology and taxonomic classification.</title>
        <authorList>
            <person name="Goeker M."/>
        </authorList>
    </citation>
    <scope>NUCLEOTIDE SEQUENCE [LARGE SCALE GENOMIC DNA]</scope>
    <source>
        <strain evidence="2 3">DSM 103792</strain>
    </source>
</reference>
<evidence type="ECO:0000313" key="3">
    <source>
        <dbReference type="Proteomes" id="UP000295375"/>
    </source>
</evidence>
<evidence type="ECO:0000313" key="2">
    <source>
        <dbReference type="EMBL" id="TDQ49503.1"/>
    </source>
</evidence>
<accession>A0A4R6UUN3</accession>
<dbReference type="InterPro" id="IPR011335">
    <property type="entry name" value="Restrct_endonuc-II-like"/>
</dbReference>
<keyword evidence="3" id="KW-1185">Reference proteome</keyword>
<dbReference type="CDD" id="cd01038">
    <property type="entry name" value="Endonuclease_DUF559"/>
    <property type="match status" value="1"/>
</dbReference>
<proteinExistence type="predicted"/>
<evidence type="ECO:0000259" key="1">
    <source>
        <dbReference type="Pfam" id="PF04480"/>
    </source>
</evidence>
<dbReference type="GO" id="GO:0004519">
    <property type="term" value="F:endonuclease activity"/>
    <property type="evidence" value="ECO:0007669"/>
    <property type="project" value="UniProtKB-KW"/>
</dbReference>
<dbReference type="AlphaFoldDB" id="A0A4R6UUN3"/>
<dbReference type="Proteomes" id="UP000295375">
    <property type="component" value="Unassembled WGS sequence"/>
</dbReference>
<dbReference type="InterPro" id="IPR007569">
    <property type="entry name" value="DUF559"/>
</dbReference>
<protein>
    <submittedName>
        <fullName evidence="2">Very-short-patch-repair endonuclease</fullName>
    </submittedName>
</protein>
<keyword evidence="2" id="KW-0540">Nuclease</keyword>
<name>A0A4R6UUN3_9GAMM</name>
<dbReference type="Gene3D" id="3.40.960.10">
    <property type="entry name" value="VSR Endonuclease"/>
    <property type="match status" value="1"/>
</dbReference>
<dbReference type="PANTHER" id="PTHR38590">
    <property type="entry name" value="BLL0828 PROTEIN"/>
    <property type="match status" value="1"/>
</dbReference>
<sequence length="122" mass="13928">MKLFNTQDKGVRQHLRNNVGEPEHQLWQRLRGSQLGVKFRRQHGIGPFIVDFYCSAHQLVIEVDGVTHETMASQKADTGRDQFMRSLGIKVLRFSNQQVMTEVDGVVQAILDEISIEKLTPP</sequence>
<dbReference type="Pfam" id="PF04480">
    <property type="entry name" value="DUF559"/>
    <property type="match status" value="1"/>
</dbReference>
<keyword evidence="2" id="KW-0378">Hydrolase</keyword>
<feature type="domain" description="DUF559" evidence="1">
    <location>
        <begin position="12"/>
        <end position="114"/>
    </location>
</feature>
<dbReference type="InterPro" id="IPR047216">
    <property type="entry name" value="Endonuclease_DUF559_bact"/>
</dbReference>